<sequence length="96" mass="11613">MKMLTKILGLFLIVFSFAYYNATPLQRGHGRGHGHGHGPKKHYYHGPHRPHYRTVVYHRPPKRYYKKHHYRPVRRTYYAPRPQRVYHSRPVVIVNL</sequence>
<organism evidence="1 2">
    <name type="scientific">Chryseobacterium gambrini</name>
    <dbReference type="NCBI Taxonomy" id="373672"/>
    <lineage>
        <taxon>Bacteria</taxon>
        <taxon>Pseudomonadati</taxon>
        <taxon>Bacteroidota</taxon>
        <taxon>Flavobacteriia</taxon>
        <taxon>Flavobacteriales</taxon>
        <taxon>Weeksellaceae</taxon>
        <taxon>Chryseobacterium group</taxon>
        <taxon>Chryseobacterium</taxon>
    </lineage>
</organism>
<reference evidence="1 2" key="1">
    <citation type="submission" date="2017-01" db="EMBL/GenBank/DDBJ databases">
        <authorList>
            <person name="Mah S.A."/>
            <person name="Swanson W.J."/>
            <person name="Moy G.W."/>
            <person name="Vacquier V.D."/>
        </authorList>
    </citation>
    <scope>NUCLEOTIDE SEQUENCE [LARGE SCALE GENOMIC DNA]</scope>
    <source>
        <strain evidence="1 2">DSM 18014</strain>
    </source>
</reference>
<gene>
    <name evidence="1" type="ORF">SAMN05421785_101287</name>
</gene>
<dbReference type="RefSeq" id="WP_076390142.1">
    <property type="nucleotide sequence ID" value="NZ_CP115857.1"/>
</dbReference>
<dbReference type="AlphaFoldDB" id="A0A1N7K5L0"/>
<dbReference type="EMBL" id="FTOV01000001">
    <property type="protein sequence ID" value="SIS56885.1"/>
    <property type="molecule type" value="Genomic_DNA"/>
</dbReference>
<evidence type="ECO:0000313" key="2">
    <source>
        <dbReference type="Proteomes" id="UP000185781"/>
    </source>
</evidence>
<evidence type="ECO:0000313" key="1">
    <source>
        <dbReference type="EMBL" id="SIS56885.1"/>
    </source>
</evidence>
<name>A0A1N7K5L0_9FLAO</name>
<dbReference type="STRING" id="373672.SAMN05421785_101287"/>
<accession>A0A1N7K5L0</accession>
<dbReference type="Proteomes" id="UP000185781">
    <property type="component" value="Unassembled WGS sequence"/>
</dbReference>
<proteinExistence type="predicted"/>
<protein>
    <submittedName>
        <fullName evidence="1">Uncharacterized protein</fullName>
    </submittedName>
</protein>